<keyword evidence="2" id="KW-1277">Toxin-antitoxin system</keyword>
<evidence type="ECO:0000256" key="3">
    <source>
        <dbReference type="ARBA" id="ARBA00022722"/>
    </source>
</evidence>
<dbReference type="InterPro" id="IPR050556">
    <property type="entry name" value="Type_II_TA_system_RNase"/>
</dbReference>
<sequence length="159" mass="17562">MVSERPRLVPARAPTESVTLVDSNVLLDVFTEDPAWSSWSGTALAASRDAGVLVINPIVYAEISIRFDRIEDVDAAVPAADFLREDLPYSAGFLAGKAYVRYRRQGGTKTSPLADFYIGAHAAVCGYRLLTRDGARYRTYFPKLNVVAPDTRYRQASTR</sequence>
<evidence type="ECO:0000256" key="2">
    <source>
        <dbReference type="ARBA" id="ARBA00022649"/>
    </source>
</evidence>
<evidence type="ECO:0000256" key="7">
    <source>
        <dbReference type="ARBA" id="ARBA00038093"/>
    </source>
</evidence>
<protein>
    <submittedName>
        <fullName evidence="9">DNA-binding protein</fullName>
    </submittedName>
</protein>
<dbReference type="PANTHER" id="PTHR33653">
    <property type="entry name" value="RIBONUCLEASE VAPC2"/>
    <property type="match status" value="1"/>
</dbReference>
<organism evidence="9 10">
    <name type="scientific">Paractinoplanes rishiriensis</name>
    <dbReference type="NCBI Taxonomy" id="1050105"/>
    <lineage>
        <taxon>Bacteria</taxon>
        <taxon>Bacillati</taxon>
        <taxon>Actinomycetota</taxon>
        <taxon>Actinomycetes</taxon>
        <taxon>Micromonosporales</taxon>
        <taxon>Micromonosporaceae</taxon>
        <taxon>Paractinoplanes</taxon>
    </lineage>
</organism>
<gene>
    <name evidence="9" type="ORF">Ari01nite_03850</name>
</gene>
<evidence type="ECO:0000256" key="5">
    <source>
        <dbReference type="ARBA" id="ARBA00022801"/>
    </source>
</evidence>
<dbReference type="AlphaFoldDB" id="A0A919JSJ8"/>
<dbReference type="InterPro" id="IPR002716">
    <property type="entry name" value="PIN_dom"/>
</dbReference>
<comment type="cofactor">
    <cofactor evidence="1">
        <name>Mg(2+)</name>
        <dbReference type="ChEBI" id="CHEBI:18420"/>
    </cofactor>
</comment>
<evidence type="ECO:0000256" key="1">
    <source>
        <dbReference type="ARBA" id="ARBA00001946"/>
    </source>
</evidence>
<keyword evidence="4" id="KW-0479">Metal-binding</keyword>
<dbReference type="GO" id="GO:0016787">
    <property type="term" value="F:hydrolase activity"/>
    <property type="evidence" value="ECO:0007669"/>
    <property type="project" value="UniProtKB-KW"/>
</dbReference>
<keyword evidence="5" id="KW-0378">Hydrolase</keyword>
<dbReference type="Gene3D" id="3.40.50.1010">
    <property type="entry name" value="5'-nuclease"/>
    <property type="match status" value="1"/>
</dbReference>
<dbReference type="InterPro" id="IPR029060">
    <property type="entry name" value="PIN-like_dom_sf"/>
</dbReference>
<dbReference type="PANTHER" id="PTHR33653:SF1">
    <property type="entry name" value="RIBONUCLEASE VAPC2"/>
    <property type="match status" value="1"/>
</dbReference>
<dbReference type="GO" id="GO:0046872">
    <property type="term" value="F:metal ion binding"/>
    <property type="evidence" value="ECO:0007669"/>
    <property type="project" value="UniProtKB-KW"/>
</dbReference>
<evidence type="ECO:0000256" key="6">
    <source>
        <dbReference type="ARBA" id="ARBA00022842"/>
    </source>
</evidence>
<dbReference type="Pfam" id="PF01850">
    <property type="entry name" value="PIN"/>
    <property type="match status" value="1"/>
</dbReference>
<proteinExistence type="inferred from homology"/>
<dbReference type="CDD" id="cd09854">
    <property type="entry name" value="PIN_VapC-like"/>
    <property type="match status" value="1"/>
</dbReference>
<keyword evidence="3" id="KW-0540">Nuclease</keyword>
<dbReference type="EMBL" id="BOMV01000004">
    <property type="protein sequence ID" value="GIE92920.1"/>
    <property type="molecule type" value="Genomic_DNA"/>
</dbReference>
<dbReference type="Proteomes" id="UP000636960">
    <property type="component" value="Unassembled WGS sequence"/>
</dbReference>
<keyword evidence="10" id="KW-1185">Reference proteome</keyword>
<comment type="similarity">
    <text evidence="7">Belongs to the PINc/VapC protein family.</text>
</comment>
<comment type="caution">
    <text evidence="9">The sequence shown here is derived from an EMBL/GenBank/DDBJ whole genome shotgun (WGS) entry which is preliminary data.</text>
</comment>
<dbReference type="SUPFAM" id="SSF88723">
    <property type="entry name" value="PIN domain-like"/>
    <property type="match status" value="1"/>
</dbReference>
<keyword evidence="9" id="KW-0238">DNA-binding</keyword>
<name>A0A919JSJ8_9ACTN</name>
<dbReference type="GO" id="GO:0004518">
    <property type="term" value="F:nuclease activity"/>
    <property type="evidence" value="ECO:0007669"/>
    <property type="project" value="UniProtKB-KW"/>
</dbReference>
<evidence type="ECO:0000256" key="4">
    <source>
        <dbReference type="ARBA" id="ARBA00022723"/>
    </source>
</evidence>
<dbReference type="GO" id="GO:0003677">
    <property type="term" value="F:DNA binding"/>
    <property type="evidence" value="ECO:0007669"/>
    <property type="project" value="UniProtKB-KW"/>
</dbReference>
<feature type="domain" description="PIN" evidence="8">
    <location>
        <begin position="20"/>
        <end position="139"/>
    </location>
</feature>
<accession>A0A919JSJ8</accession>
<evidence type="ECO:0000259" key="8">
    <source>
        <dbReference type="Pfam" id="PF01850"/>
    </source>
</evidence>
<evidence type="ECO:0000313" key="9">
    <source>
        <dbReference type="EMBL" id="GIE92920.1"/>
    </source>
</evidence>
<reference evidence="9" key="1">
    <citation type="submission" date="2021-01" db="EMBL/GenBank/DDBJ databases">
        <title>Whole genome shotgun sequence of Actinoplanes rishiriensis NBRC 108556.</title>
        <authorList>
            <person name="Komaki H."/>
            <person name="Tamura T."/>
        </authorList>
    </citation>
    <scope>NUCLEOTIDE SEQUENCE</scope>
    <source>
        <strain evidence="9">NBRC 108556</strain>
    </source>
</reference>
<keyword evidence="6" id="KW-0460">Magnesium</keyword>
<evidence type="ECO:0000313" key="10">
    <source>
        <dbReference type="Proteomes" id="UP000636960"/>
    </source>
</evidence>